<proteinExistence type="predicted"/>
<dbReference type="InParanoid" id="M4BM74"/>
<dbReference type="EnsemblProtists" id="HpaT807509">
    <property type="protein sequence ID" value="HpaP807509"/>
    <property type="gene ID" value="HpaG807509"/>
</dbReference>
<reference evidence="1" key="2">
    <citation type="submission" date="2015-06" db="UniProtKB">
        <authorList>
            <consortium name="EnsemblProtists"/>
        </authorList>
    </citation>
    <scope>IDENTIFICATION</scope>
    <source>
        <strain evidence="1">Emoy2</strain>
    </source>
</reference>
<dbReference type="Proteomes" id="UP000011713">
    <property type="component" value="Unassembled WGS sequence"/>
</dbReference>
<dbReference type="HOGENOM" id="CLU_2983190_0_0_1"/>
<organism evidence="1 2">
    <name type="scientific">Hyaloperonospora arabidopsidis (strain Emoy2)</name>
    <name type="common">Downy mildew agent</name>
    <name type="synonym">Peronospora arabidopsidis</name>
    <dbReference type="NCBI Taxonomy" id="559515"/>
    <lineage>
        <taxon>Eukaryota</taxon>
        <taxon>Sar</taxon>
        <taxon>Stramenopiles</taxon>
        <taxon>Oomycota</taxon>
        <taxon>Peronosporomycetes</taxon>
        <taxon>Peronosporales</taxon>
        <taxon>Peronosporaceae</taxon>
        <taxon>Hyaloperonospora</taxon>
    </lineage>
</organism>
<evidence type="ECO:0000313" key="2">
    <source>
        <dbReference type="Proteomes" id="UP000011713"/>
    </source>
</evidence>
<dbReference type="EMBL" id="JH598412">
    <property type="status" value="NOT_ANNOTATED_CDS"/>
    <property type="molecule type" value="Genomic_DNA"/>
</dbReference>
<dbReference type="VEuPathDB" id="FungiDB:HpaG807509"/>
<reference evidence="2" key="1">
    <citation type="journal article" date="2010" name="Science">
        <title>Signatures of adaptation to obligate biotrophy in the Hyaloperonospora arabidopsidis genome.</title>
        <authorList>
            <person name="Baxter L."/>
            <person name="Tripathy S."/>
            <person name="Ishaque N."/>
            <person name="Boot N."/>
            <person name="Cabral A."/>
            <person name="Kemen E."/>
            <person name="Thines M."/>
            <person name="Ah-Fong A."/>
            <person name="Anderson R."/>
            <person name="Badejoko W."/>
            <person name="Bittner-Eddy P."/>
            <person name="Boore J.L."/>
            <person name="Chibucos M.C."/>
            <person name="Coates M."/>
            <person name="Dehal P."/>
            <person name="Delehaunty K."/>
            <person name="Dong S."/>
            <person name="Downton P."/>
            <person name="Dumas B."/>
            <person name="Fabro G."/>
            <person name="Fronick C."/>
            <person name="Fuerstenberg S.I."/>
            <person name="Fulton L."/>
            <person name="Gaulin E."/>
            <person name="Govers F."/>
            <person name="Hughes L."/>
            <person name="Humphray S."/>
            <person name="Jiang R.H."/>
            <person name="Judelson H."/>
            <person name="Kamoun S."/>
            <person name="Kyung K."/>
            <person name="Meijer H."/>
            <person name="Minx P."/>
            <person name="Morris P."/>
            <person name="Nelson J."/>
            <person name="Phuntumart V."/>
            <person name="Qutob D."/>
            <person name="Rehmany A."/>
            <person name="Rougon-Cardoso A."/>
            <person name="Ryden P."/>
            <person name="Torto-Alalibo T."/>
            <person name="Studholme D."/>
            <person name="Wang Y."/>
            <person name="Win J."/>
            <person name="Wood J."/>
            <person name="Clifton S.W."/>
            <person name="Rogers J."/>
            <person name="Van den Ackerveken G."/>
            <person name="Jones J.D."/>
            <person name="McDowell J.M."/>
            <person name="Beynon J."/>
            <person name="Tyler B.M."/>
        </authorList>
    </citation>
    <scope>NUCLEOTIDE SEQUENCE [LARGE SCALE GENOMIC DNA]</scope>
    <source>
        <strain evidence="2">Emoy2</strain>
    </source>
</reference>
<dbReference type="AlphaFoldDB" id="M4BM74"/>
<accession>M4BM74</accession>
<protein>
    <submittedName>
        <fullName evidence="1">Uncharacterized protein</fullName>
    </submittedName>
</protein>
<keyword evidence="2" id="KW-1185">Reference proteome</keyword>
<sequence length="58" mass="6462">MRVCMGGDEQREGVARHSGDMMVGRTGIGCILQYFTDMHARWKNFGGLLSSRAKADRT</sequence>
<name>M4BM74_HYAAE</name>
<evidence type="ECO:0000313" key="1">
    <source>
        <dbReference type="EnsemblProtists" id="HpaP807509"/>
    </source>
</evidence>